<dbReference type="CDD" id="cd13653">
    <property type="entry name" value="PBP2_phosphate_like_1"/>
    <property type="match status" value="1"/>
</dbReference>
<evidence type="ECO:0000313" key="4">
    <source>
        <dbReference type="EMBL" id="VAX20593.1"/>
    </source>
</evidence>
<evidence type="ECO:0000256" key="1">
    <source>
        <dbReference type="ARBA" id="ARBA00022448"/>
    </source>
</evidence>
<evidence type="ECO:0000256" key="2">
    <source>
        <dbReference type="ARBA" id="ARBA00022729"/>
    </source>
</evidence>
<reference evidence="4" key="1">
    <citation type="submission" date="2018-06" db="EMBL/GenBank/DDBJ databases">
        <authorList>
            <person name="Zhirakovskaya E."/>
        </authorList>
    </citation>
    <scope>NUCLEOTIDE SEQUENCE</scope>
</reference>
<dbReference type="Pfam" id="PF12849">
    <property type="entry name" value="PBP_like_2"/>
    <property type="match status" value="1"/>
</dbReference>
<evidence type="ECO:0000259" key="3">
    <source>
        <dbReference type="Pfam" id="PF12849"/>
    </source>
</evidence>
<dbReference type="PANTHER" id="PTHR30570">
    <property type="entry name" value="PERIPLASMIC PHOSPHATE BINDING COMPONENT OF PHOSPHATE ABC TRANSPORTER"/>
    <property type="match status" value="1"/>
</dbReference>
<sequence length="282" mass="30239">MSKTAKLLALFISVAFICTGNAYAEKKLTIQGSDTLLEMVTAEAATYMKSNPDAIIQVTGGGSGTGIAAIINGSTDMANASRPMKKKERKKIAKSGGKVFEVAVALDGISLYMHKDNPVNNLTMDQLKLIYTGKVNNWKEVGGRDAKIIRYSRENSSGTYAFFKKHVLKKENYATDCQNMPGTASVVNAVSKDPNSIGYGGLSYAEGIKVAKVNGIVPSPETVSDGSYPVSRSLYQYTIGKPKGLAKDFIQYELSHDGQKLAVSAGYVPLPESARKKSLSSL</sequence>
<dbReference type="EMBL" id="UOGC01000106">
    <property type="protein sequence ID" value="VAX20593.1"/>
    <property type="molecule type" value="Genomic_DNA"/>
</dbReference>
<protein>
    <submittedName>
        <fullName evidence="4">Phosphate ABC transporter, periplasmic phosphate-binding protein PstS (TC 3.A.1.7.1)</fullName>
    </submittedName>
</protein>
<dbReference type="InterPro" id="IPR024370">
    <property type="entry name" value="PBP_domain"/>
</dbReference>
<dbReference type="PANTHER" id="PTHR30570:SF1">
    <property type="entry name" value="PHOSPHATE-BINDING PROTEIN PSTS"/>
    <property type="match status" value="1"/>
</dbReference>
<dbReference type="NCBIfam" id="TIGR02136">
    <property type="entry name" value="ptsS_2"/>
    <property type="match status" value="1"/>
</dbReference>
<dbReference type="InterPro" id="IPR050811">
    <property type="entry name" value="Phosphate_ABC_transporter"/>
</dbReference>
<dbReference type="AlphaFoldDB" id="A0A3B1C7F7"/>
<proteinExistence type="predicted"/>
<dbReference type="SUPFAM" id="SSF53850">
    <property type="entry name" value="Periplasmic binding protein-like II"/>
    <property type="match status" value="1"/>
</dbReference>
<dbReference type="InterPro" id="IPR011862">
    <property type="entry name" value="Phos-bd"/>
</dbReference>
<keyword evidence="1" id="KW-0813">Transport</keyword>
<accession>A0A3B1C7F7</accession>
<dbReference type="GO" id="GO:0042301">
    <property type="term" value="F:phosphate ion binding"/>
    <property type="evidence" value="ECO:0007669"/>
    <property type="project" value="InterPro"/>
</dbReference>
<gene>
    <name evidence="4" type="ORF">MNBD_NITROSPINAE01-1881</name>
</gene>
<organism evidence="4">
    <name type="scientific">hydrothermal vent metagenome</name>
    <dbReference type="NCBI Taxonomy" id="652676"/>
    <lineage>
        <taxon>unclassified sequences</taxon>
        <taxon>metagenomes</taxon>
        <taxon>ecological metagenomes</taxon>
    </lineage>
</organism>
<dbReference type="Gene3D" id="3.40.190.10">
    <property type="entry name" value="Periplasmic binding protein-like II"/>
    <property type="match status" value="2"/>
</dbReference>
<name>A0A3B1C7F7_9ZZZZ</name>
<keyword evidence="2" id="KW-0732">Signal</keyword>
<feature type="domain" description="PBP" evidence="3">
    <location>
        <begin position="26"/>
        <end position="255"/>
    </location>
</feature>